<protein>
    <submittedName>
        <fullName evidence="3">Uncharacterized protein</fullName>
    </submittedName>
</protein>
<name>A0A0R0M612_9MICR</name>
<evidence type="ECO:0000256" key="2">
    <source>
        <dbReference type="SAM" id="Phobius"/>
    </source>
</evidence>
<dbReference type="Proteomes" id="UP000051530">
    <property type="component" value="Unassembled WGS sequence"/>
</dbReference>
<gene>
    <name evidence="3" type="ORF">M153_650004390</name>
</gene>
<reference evidence="3 4" key="1">
    <citation type="submission" date="2015-07" db="EMBL/GenBank/DDBJ databases">
        <title>The genome of Pseudoloma neurophilia, a relevant intracellular parasite of the zebrafish.</title>
        <authorList>
            <person name="Ndikumana S."/>
            <person name="Pelin A."/>
            <person name="Sanders J."/>
            <person name="Corradi N."/>
        </authorList>
    </citation>
    <scope>NUCLEOTIDE SEQUENCE [LARGE SCALE GENOMIC DNA]</scope>
    <source>
        <strain evidence="3 4">MK1</strain>
    </source>
</reference>
<comment type="caution">
    <text evidence="3">The sequence shown here is derived from an EMBL/GenBank/DDBJ whole genome shotgun (WGS) entry which is preliminary data.</text>
</comment>
<proteinExistence type="predicted"/>
<keyword evidence="2" id="KW-0472">Membrane</keyword>
<sequence length="103" mass="11284">MEKKKLIIISGVLAAVTILGVAVLFFWLKSGDKDSGTKTSEKDPTLPNESNDITKKQESQNKSNDVGTKKTETQNKSNDVGTKKTESQNKSNDVGTKKNRITK</sequence>
<feature type="transmembrane region" description="Helical" evidence="2">
    <location>
        <begin position="6"/>
        <end position="28"/>
    </location>
</feature>
<keyword evidence="2" id="KW-0812">Transmembrane</keyword>
<accession>A0A0R0M612</accession>
<keyword evidence="4" id="KW-1185">Reference proteome</keyword>
<evidence type="ECO:0000313" key="3">
    <source>
        <dbReference type="EMBL" id="KRH95012.1"/>
    </source>
</evidence>
<dbReference type="AlphaFoldDB" id="A0A0R0M612"/>
<feature type="compositionally biased region" description="Basic and acidic residues" evidence="1">
    <location>
        <begin position="31"/>
        <end position="44"/>
    </location>
</feature>
<evidence type="ECO:0000313" key="4">
    <source>
        <dbReference type="Proteomes" id="UP000051530"/>
    </source>
</evidence>
<keyword evidence="2" id="KW-1133">Transmembrane helix</keyword>
<dbReference type="EMBL" id="LGUB01000010">
    <property type="protein sequence ID" value="KRH95012.1"/>
    <property type="molecule type" value="Genomic_DNA"/>
</dbReference>
<dbReference type="VEuPathDB" id="MicrosporidiaDB:M153_650004390"/>
<feature type="region of interest" description="Disordered" evidence="1">
    <location>
        <begin position="31"/>
        <end position="103"/>
    </location>
</feature>
<organism evidence="3 4">
    <name type="scientific">Pseudoloma neurophilia</name>
    <dbReference type="NCBI Taxonomy" id="146866"/>
    <lineage>
        <taxon>Eukaryota</taxon>
        <taxon>Fungi</taxon>
        <taxon>Fungi incertae sedis</taxon>
        <taxon>Microsporidia</taxon>
        <taxon>Pseudoloma</taxon>
    </lineage>
</organism>
<evidence type="ECO:0000256" key="1">
    <source>
        <dbReference type="SAM" id="MobiDB-lite"/>
    </source>
</evidence>